<keyword evidence="2 5" id="KW-0238">DNA-binding</keyword>
<gene>
    <name evidence="5" type="ORF">SAMN05421854_108198</name>
</gene>
<dbReference type="NCBIfam" id="NF033788">
    <property type="entry name" value="HTH_metalloreg"/>
    <property type="match status" value="1"/>
</dbReference>
<organism evidence="5 6">
    <name type="scientific">Amycolatopsis rubida</name>
    <dbReference type="NCBI Taxonomy" id="112413"/>
    <lineage>
        <taxon>Bacteria</taxon>
        <taxon>Bacillati</taxon>
        <taxon>Actinomycetota</taxon>
        <taxon>Actinomycetes</taxon>
        <taxon>Pseudonocardiales</taxon>
        <taxon>Pseudonocardiaceae</taxon>
        <taxon>Amycolatopsis</taxon>
    </lineage>
</organism>
<reference evidence="5 6" key="1">
    <citation type="submission" date="2016-10" db="EMBL/GenBank/DDBJ databases">
        <authorList>
            <person name="de Groot N.N."/>
        </authorList>
    </citation>
    <scope>NUCLEOTIDE SEQUENCE [LARGE SCALE GENOMIC DNA]</scope>
    <source>
        <strain evidence="5 6">DSM 44637</strain>
    </source>
</reference>
<evidence type="ECO:0000313" key="5">
    <source>
        <dbReference type="EMBL" id="SFQ01956.1"/>
    </source>
</evidence>
<dbReference type="InterPro" id="IPR012318">
    <property type="entry name" value="HTH_CRP"/>
</dbReference>
<dbReference type="Gene3D" id="1.10.10.10">
    <property type="entry name" value="Winged helix-like DNA-binding domain superfamily/Winged helix DNA-binding domain"/>
    <property type="match status" value="1"/>
</dbReference>
<dbReference type="SMART" id="SM00419">
    <property type="entry name" value="HTH_CRP"/>
    <property type="match status" value="1"/>
</dbReference>
<dbReference type="RefSeq" id="WP_093575198.1">
    <property type="nucleotide sequence ID" value="NZ_FOWC01000008.1"/>
</dbReference>
<dbReference type="InterPro" id="IPR001845">
    <property type="entry name" value="HTH_ArsR_DNA-bd_dom"/>
</dbReference>
<protein>
    <submittedName>
        <fullName evidence="5">DNA-binding transcriptional regulator, ArsR family</fullName>
    </submittedName>
</protein>
<evidence type="ECO:0000313" key="6">
    <source>
        <dbReference type="Proteomes" id="UP000199137"/>
    </source>
</evidence>
<dbReference type="SMART" id="SM00418">
    <property type="entry name" value="HTH_ARSR"/>
    <property type="match status" value="1"/>
</dbReference>
<dbReference type="Proteomes" id="UP000199137">
    <property type="component" value="Unassembled WGS sequence"/>
</dbReference>
<dbReference type="SUPFAM" id="SSF46785">
    <property type="entry name" value="Winged helix' DNA-binding domain"/>
    <property type="match status" value="1"/>
</dbReference>
<evidence type="ECO:0000256" key="3">
    <source>
        <dbReference type="ARBA" id="ARBA00023163"/>
    </source>
</evidence>
<dbReference type="InterPro" id="IPR036388">
    <property type="entry name" value="WH-like_DNA-bd_sf"/>
</dbReference>
<dbReference type="EMBL" id="FOWC01000008">
    <property type="protein sequence ID" value="SFQ01956.1"/>
    <property type="molecule type" value="Genomic_DNA"/>
</dbReference>
<dbReference type="Pfam" id="PF01022">
    <property type="entry name" value="HTH_5"/>
    <property type="match status" value="1"/>
</dbReference>
<name>A0A1I5V4R3_9PSEU</name>
<dbReference type="GO" id="GO:0003677">
    <property type="term" value="F:DNA binding"/>
    <property type="evidence" value="ECO:0007669"/>
    <property type="project" value="UniProtKB-KW"/>
</dbReference>
<proteinExistence type="predicted"/>
<accession>A0A1I5V4R3</accession>
<dbReference type="InterPro" id="IPR011991">
    <property type="entry name" value="ArsR-like_HTH"/>
</dbReference>
<dbReference type="AlphaFoldDB" id="A0A1I5V4R3"/>
<keyword evidence="1" id="KW-0805">Transcription regulation</keyword>
<dbReference type="PRINTS" id="PR00778">
    <property type="entry name" value="HTHARSR"/>
</dbReference>
<dbReference type="CDD" id="cd00090">
    <property type="entry name" value="HTH_ARSR"/>
    <property type="match status" value="1"/>
</dbReference>
<dbReference type="OrthoDB" id="9810923at2"/>
<evidence type="ECO:0000256" key="2">
    <source>
        <dbReference type="ARBA" id="ARBA00023125"/>
    </source>
</evidence>
<dbReference type="InterPro" id="IPR051011">
    <property type="entry name" value="Metal_resp_trans_reg"/>
</dbReference>
<evidence type="ECO:0000256" key="1">
    <source>
        <dbReference type="ARBA" id="ARBA00023015"/>
    </source>
</evidence>
<dbReference type="PROSITE" id="PS50987">
    <property type="entry name" value="HTH_ARSR_2"/>
    <property type="match status" value="1"/>
</dbReference>
<feature type="domain" description="HTH arsR-type" evidence="4">
    <location>
        <begin position="15"/>
        <end position="109"/>
    </location>
</feature>
<dbReference type="InterPro" id="IPR036390">
    <property type="entry name" value="WH_DNA-bd_sf"/>
</dbReference>
<dbReference type="PANTHER" id="PTHR43132:SF8">
    <property type="entry name" value="HTH-TYPE TRANSCRIPTIONAL REGULATOR KMTR"/>
    <property type="match status" value="1"/>
</dbReference>
<keyword evidence="3" id="KW-0804">Transcription</keyword>
<evidence type="ECO:0000259" key="4">
    <source>
        <dbReference type="PROSITE" id="PS50987"/>
    </source>
</evidence>
<dbReference type="PANTHER" id="PTHR43132">
    <property type="entry name" value="ARSENICAL RESISTANCE OPERON REPRESSOR ARSR-RELATED"/>
    <property type="match status" value="1"/>
</dbReference>
<dbReference type="STRING" id="112413.SAMN05421854_108198"/>
<dbReference type="GO" id="GO:0003700">
    <property type="term" value="F:DNA-binding transcription factor activity"/>
    <property type="evidence" value="ECO:0007669"/>
    <property type="project" value="InterPro"/>
</dbReference>
<sequence>MSVVSTPPQPPPEPLPADLLQDAAATFGLLSATVRLHLLWLLSHGERDVGTLAEETGQTVPTASHHLGKLKLAGLVRARREGKRQVYVLDDPHVRHIVQLAVQHHQELTGEVGRRSKGA</sequence>